<dbReference type="OrthoDB" id="10255174at2759"/>
<dbReference type="Proteomes" id="UP000054166">
    <property type="component" value="Unassembled WGS sequence"/>
</dbReference>
<gene>
    <name evidence="2" type="ORF">PILCRDRAFT_92415</name>
</gene>
<dbReference type="GO" id="GO:0004197">
    <property type="term" value="F:cysteine-type endopeptidase activity"/>
    <property type="evidence" value="ECO:0007669"/>
    <property type="project" value="InterPro"/>
</dbReference>
<dbReference type="GO" id="GO:0006508">
    <property type="term" value="P:proteolysis"/>
    <property type="evidence" value="ECO:0007669"/>
    <property type="project" value="InterPro"/>
</dbReference>
<name>A0A0C3F436_PILCF</name>
<dbReference type="EMBL" id="KN833055">
    <property type="protein sequence ID" value="KIM74799.1"/>
    <property type="molecule type" value="Genomic_DNA"/>
</dbReference>
<keyword evidence="3" id="KW-1185">Reference proteome</keyword>
<dbReference type="AlphaFoldDB" id="A0A0C3F436"/>
<reference evidence="3" key="2">
    <citation type="submission" date="2015-01" db="EMBL/GenBank/DDBJ databases">
        <title>Evolutionary Origins and Diversification of the Mycorrhizal Mutualists.</title>
        <authorList>
            <consortium name="DOE Joint Genome Institute"/>
            <consortium name="Mycorrhizal Genomics Consortium"/>
            <person name="Kohler A."/>
            <person name="Kuo A."/>
            <person name="Nagy L.G."/>
            <person name="Floudas D."/>
            <person name="Copeland A."/>
            <person name="Barry K.W."/>
            <person name="Cichocki N."/>
            <person name="Veneault-Fourrey C."/>
            <person name="LaButti K."/>
            <person name="Lindquist E.A."/>
            <person name="Lipzen A."/>
            <person name="Lundell T."/>
            <person name="Morin E."/>
            <person name="Murat C."/>
            <person name="Riley R."/>
            <person name="Ohm R."/>
            <person name="Sun H."/>
            <person name="Tunlid A."/>
            <person name="Henrissat B."/>
            <person name="Grigoriev I.V."/>
            <person name="Hibbett D.S."/>
            <person name="Martin F."/>
        </authorList>
    </citation>
    <scope>NUCLEOTIDE SEQUENCE [LARGE SCALE GENOMIC DNA]</scope>
    <source>
        <strain evidence="3">F 1598</strain>
    </source>
</reference>
<protein>
    <recommendedName>
        <fullName evidence="1">Peptidase C14 caspase domain-containing protein</fullName>
    </recommendedName>
</protein>
<organism evidence="2 3">
    <name type="scientific">Piloderma croceum (strain F 1598)</name>
    <dbReference type="NCBI Taxonomy" id="765440"/>
    <lineage>
        <taxon>Eukaryota</taxon>
        <taxon>Fungi</taxon>
        <taxon>Dikarya</taxon>
        <taxon>Basidiomycota</taxon>
        <taxon>Agaricomycotina</taxon>
        <taxon>Agaricomycetes</taxon>
        <taxon>Agaricomycetidae</taxon>
        <taxon>Atheliales</taxon>
        <taxon>Atheliaceae</taxon>
        <taxon>Piloderma</taxon>
    </lineage>
</organism>
<dbReference type="Pfam" id="PF00656">
    <property type="entry name" value="Peptidase_C14"/>
    <property type="match status" value="1"/>
</dbReference>
<evidence type="ECO:0000313" key="3">
    <source>
        <dbReference type="Proteomes" id="UP000054166"/>
    </source>
</evidence>
<evidence type="ECO:0000259" key="1">
    <source>
        <dbReference type="Pfam" id="PF00656"/>
    </source>
</evidence>
<evidence type="ECO:0000313" key="2">
    <source>
        <dbReference type="EMBL" id="KIM74799.1"/>
    </source>
</evidence>
<proteinExistence type="predicted"/>
<feature type="domain" description="Peptidase C14 caspase" evidence="1">
    <location>
        <begin position="12"/>
        <end position="74"/>
    </location>
</feature>
<dbReference type="InParanoid" id="A0A0C3F436"/>
<dbReference type="HOGENOM" id="CLU_503542_0_0_1"/>
<sequence>MSDSHPTIPKVHAILVGINKYAEQQSLKSAVKDAETFQKVLEKLGSEPDLTLLLDVEATQDSITEALSSLQKEEGVKEVGIICLTEFMQKSGISDQMLAKLFDRISKACSNNIIIFLDCLSRLFSWGNPSSFVVVAPCDATKTENSGVFTLSLCKILKEELKYLDLLTVQSLADKIQADMGSEVECYGRNVDRLVFNSAGEAFDAFISCCTAEDGSIILEAGSAHGVQHGAIYVIYRSNVKSPQNIVLTYLVVSSVEDGFTAKLTFPESWREDFKLSVFYAVASHYPGKSVKINLPTPIEVTKSSPDLNNLDTSTVEKILESSPYLKVVNKPEDANILVNFENNSVQFLWNGLKEDRGHVQKDGETATLMPPESDVQLFQRGLKMAARFNYHLSRSSPIDVADNFEVQLHKVKEESKGGENKQIAGEKIPMTDGLFTEVVLKMSETCEACLHLHNNTELSLWPYVFIFDPSNFSIYPWYSAKVPVPPKSTLTVGFGDEGTVYFYSRRPRVDLSYIKQYFYWWDDDTWLINGKGLGLKARYK</sequence>
<reference evidence="2 3" key="1">
    <citation type="submission" date="2014-04" db="EMBL/GenBank/DDBJ databases">
        <authorList>
            <consortium name="DOE Joint Genome Institute"/>
            <person name="Kuo A."/>
            <person name="Tarkka M."/>
            <person name="Buscot F."/>
            <person name="Kohler A."/>
            <person name="Nagy L.G."/>
            <person name="Floudas D."/>
            <person name="Copeland A."/>
            <person name="Barry K.W."/>
            <person name="Cichocki N."/>
            <person name="Veneault-Fourrey C."/>
            <person name="LaButti K."/>
            <person name="Lindquist E.A."/>
            <person name="Lipzen A."/>
            <person name="Lundell T."/>
            <person name="Morin E."/>
            <person name="Murat C."/>
            <person name="Sun H."/>
            <person name="Tunlid A."/>
            <person name="Henrissat B."/>
            <person name="Grigoriev I.V."/>
            <person name="Hibbett D.S."/>
            <person name="Martin F."/>
            <person name="Nordberg H.P."/>
            <person name="Cantor M.N."/>
            <person name="Hua S.X."/>
        </authorList>
    </citation>
    <scope>NUCLEOTIDE SEQUENCE [LARGE SCALE GENOMIC DNA]</scope>
    <source>
        <strain evidence="2 3">F 1598</strain>
    </source>
</reference>
<dbReference type="InterPro" id="IPR011600">
    <property type="entry name" value="Pept_C14_caspase"/>
</dbReference>
<accession>A0A0C3F436</accession>
<dbReference type="Gene3D" id="3.40.50.1460">
    <property type="match status" value="1"/>
</dbReference>